<comment type="caution">
    <text evidence="1">The sequence shown here is derived from an EMBL/GenBank/DDBJ whole genome shotgun (WGS) entry which is preliminary data.</text>
</comment>
<sequence length="39" mass="4262">MGWDHVERMRGEFAPLAAAQLTVDAIEHNLDQVLAAIGD</sequence>
<evidence type="ECO:0000313" key="2">
    <source>
        <dbReference type="Proteomes" id="UP001500618"/>
    </source>
</evidence>
<protein>
    <submittedName>
        <fullName evidence="1">Uncharacterized protein</fullName>
    </submittedName>
</protein>
<gene>
    <name evidence="1" type="ORF">GCM10009765_77990</name>
</gene>
<evidence type="ECO:0000313" key="1">
    <source>
        <dbReference type="EMBL" id="GAA1717921.1"/>
    </source>
</evidence>
<name>A0ABN2J4M6_9ACTN</name>
<proteinExistence type="predicted"/>
<reference evidence="2" key="1">
    <citation type="journal article" date="2019" name="Int. J. Syst. Evol. Microbiol.">
        <title>The Global Catalogue of Microorganisms (GCM) 10K type strain sequencing project: providing services to taxonomists for standard genome sequencing and annotation.</title>
        <authorList>
            <consortium name="The Broad Institute Genomics Platform"/>
            <consortium name="The Broad Institute Genome Sequencing Center for Infectious Disease"/>
            <person name="Wu L."/>
            <person name="Ma J."/>
        </authorList>
    </citation>
    <scope>NUCLEOTIDE SEQUENCE [LARGE SCALE GENOMIC DNA]</scope>
    <source>
        <strain evidence="2">JCM 14718</strain>
    </source>
</reference>
<keyword evidence="2" id="KW-1185">Reference proteome</keyword>
<dbReference type="EMBL" id="BAAANY010000042">
    <property type="protein sequence ID" value="GAA1717921.1"/>
    <property type="molecule type" value="Genomic_DNA"/>
</dbReference>
<organism evidence="1 2">
    <name type="scientific">Fodinicola feengrottensis</name>
    <dbReference type="NCBI Taxonomy" id="435914"/>
    <lineage>
        <taxon>Bacteria</taxon>
        <taxon>Bacillati</taxon>
        <taxon>Actinomycetota</taxon>
        <taxon>Actinomycetes</taxon>
        <taxon>Mycobacteriales</taxon>
        <taxon>Fodinicola</taxon>
    </lineage>
</organism>
<accession>A0ABN2J4M6</accession>
<dbReference type="Proteomes" id="UP001500618">
    <property type="component" value="Unassembled WGS sequence"/>
</dbReference>